<name>I3VXL7_THESW</name>
<organism evidence="5 6">
    <name type="scientific">Thermoanaerobacterium saccharolyticum (strain DSM 8691 / JW/SL-YS485)</name>
    <dbReference type="NCBI Taxonomy" id="1094508"/>
    <lineage>
        <taxon>Bacteria</taxon>
        <taxon>Bacillati</taxon>
        <taxon>Bacillota</taxon>
        <taxon>Clostridia</taxon>
        <taxon>Thermoanaerobacterales</taxon>
        <taxon>Thermoanaerobacteraceae</taxon>
        <taxon>Thermoanaerobacterium</taxon>
    </lineage>
</organism>
<comment type="similarity">
    <text evidence="1">Belongs to the bacterial solute-binding protein 1 family.</text>
</comment>
<sequence>MFKKIIVTVLAVILTIGALTGCSSSTNSSGSSNTQLNEQNGTKEKVTLNVWIMPNSPSPDKDFLDVVKPFTDTHPNINVKVTVIDWGSAWTKITTAATSGEAPDVVQLGTTWVAAISSMGALEDLTSKISEVGGASVFLPSAWTTTGIKNSGVTTAIPWFVDTRGIFYRKDVFEKAGIDPKQGLNTWDSMLETAKKINNIDINGKKIAALGIPGKNDWNVLHNVAPWIWEAGGDLLTPDDQQAAFNNDTALKGLDFYTNFAVEGLVPKATLEKNTADIESNFANGDYAMIIDGPWMIKNFETPSDKGGMGDSPIAKDYGVVPLPQGPAGRFSYFGGSDLAIFKSSKNKNEAFELIKYLVSKEAQVAYSKVSGQLPAVKEAFNDPFIANDPNRSVFKEIAEYGRSYPAIPAWGSIENIMVKHIGTVWDDVAGVNGKFNPNMIKNEMDRAAEEVNGALKQSQ</sequence>
<dbReference type="Gene3D" id="3.40.190.10">
    <property type="entry name" value="Periplasmic binding protein-like II"/>
    <property type="match status" value="2"/>
</dbReference>
<dbReference type="BioCyc" id="TSAC1094508:GLMA-2291-MONOMER"/>
<dbReference type="SUPFAM" id="SSF53850">
    <property type="entry name" value="Periplasmic binding protein-like II"/>
    <property type="match status" value="1"/>
</dbReference>
<dbReference type="PANTHER" id="PTHR30061">
    <property type="entry name" value="MALTOSE-BINDING PERIPLASMIC PROTEIN"/>
    <property type="match status" value="1"/>
</dbReference>
<reference evidence="5 6" key="1">
    <citation type="journal article" date="2014" name="Appl. Environ. Microbiol.">
        <title>Profile of Secreted Hydrolases, Associated Proteins, and SlpA in Thermoanaerobacterium saccharolyticum during the Degradation of Hemicellulose.</title>
        <authorList>
            <person name="Currie D.H."/>
            <person name="Guss A.M."/>
            <person name="Herring C.D."/>
            <person name="Giannone R.J."/>
            <person name="Johnson C.M."/>
            <person name="Lankford P.K."/>
            <person name="Brown S.D."/>
            <person name="Hettich R.L."/>
            <person name="Lynd L.R."/>
        </authorList>
    </citation>
    <scope>NUCLEOTIDE SEQUENCE [LARGE SCALE GENOMIC DNA]</scope>
    <source>
        <strain evidence="6">DSM 8691 / JW/SL-YS485</strain>
    </source>
</reference>
<dbReference type="PATRIC" id="fig|1094508.3.peg.2286"/>
<dbReference type="GO" id="GO:1901982">
    <property type="term" value="F:maltose binding"/>
    <property type="evidence" value="ECO:0007669"/>
    <property type="project" value="TreeGrafter"/>
</dbReference>
<evidence type="ECO:0000256" key="2">
    <source>
        <dbReference type="ARBA" id="ARBA00022448"/>
    </source>
</evidence>
<accession>I3VXL7</accession>
<proteinExistence type="inferred from homology"/>
<dbReference type="Pfam" id="PF01547">
    <property type="entry name" value="SBP_bac_1"/>
    <property type="match status" value="1"/>
</dbReference>
<evidence type="ECO:0000256" key="4">
    <source>
        <dbReference type="SAM" id="SignalP"/>
    </source>
</evidence>
<evidence type="ECO:0000256" key="3">
    <source>
        <dbReference type="ARBA" id="ARBA00022729"/>
    </source>
</evidence>
<dbReference type="PROSITE" id="PS51257">
    <property type="entry name" value="PROKAR_LIPOPROTEIN"/>
    <property type="match status" value="1"/>
</dbReference>
<keyword evidence="2" id="KW-0813">Transport</keyword>
<dbReference type="STRING" id="1094508.Tsac_2258"/>
<feature type="signal peptide" evidence="4">
    <location>
        <begin position="1"/>
        <end position="20"/>
    </location>
</feature>
<dbReference type="EMBL" id="CP003184">
    <property type="protein sequence ID" value="AFK87262.1"/>
    <property type="molecule type" value="Genomic_DNA"/>
</dbReference>
<evidence type="ECO:0000313" key="5">
    <source>
        <dbReference type="EMBL" id="AFK87262.1"/>
    </source>
</evidence>
<keyword evidence="3 4" id="KW-0732">Signal</keyword>
<dbReference type="RefSeq" id="WP_014759099.1">
    <property type="nucleotide sequence ID" value="NC_017992.1"/>
</dbReference>
<dbReference type="PANTHER" id="PTHR30061:SF50">
    <property type="entry name" value="MALTOSE_MALTODEXTRIN-BINDING PERIPLASMIC PROTEIN"/>
    <property type="match status" value="1"/>
</dbReference>
<dbReference type="GO" id="GO:0015768">
    <property type="term" value="P:maltose transport"/>
    <property type="evidence" value="ECO:0007669"/>
    <property type="project" value="TreeGrafter"/>
</dbReference>
<dbReference type="GO" id="GO:0055052">
    <property type="term" value="C:ATP-binding cassette (ABC) transporter complex, substrate-binding subunit-containing"/>
    <property type="evidence" value="ECO:0007669"/>
    <property type="project" value="TreeGrafter"/>
</dbReference>
<dbReference type="eggNOG" id="COG2182">
    <property type="taxonomic scope" value="Bacteria"/>
</dbReference>
<evidence type="ECO:0000313" key="6">
    <source>
        <dbReference type="Proteomes" id="UP000006178"/>
    </source>
</evidence>
<gene>
    <name evidence="5" type="ordered locus">Tsac_2258</name>
</gene>
<dbReference type="AlphaFoldDB" id="I3VXL7"/>
<dbReference type="InterPro" id="IPR006059">
    <property type="entry name" value="SBP"/>
</dbReference>
<keyword evidence="6" id="KW-1185">Reference proteome</keyword>
<protein>
    <submittedName>
        <fullName evidence="5">Extracellular solute-binding protein family 1</fullName>
    </submittedName>
</protein>
<dbReference type="KEGG" id="tsh:Tsac_2258"/>
<evidence type="ECO:0000256" key="1">
    <source>
        <dbReference type="ARBA" id="ARBA00008520"/>
    </source>
</evidence>
<dbReference type="Proteomes" id="UP000006178">
    <property type="component" value="Chromosome"/>
</dbReference>
<feature type="chain" id="PRO_5038352921" evidence="4">
    <location>
        <begin position="21"/>
        <end position="460"/>
    </location>
</feature>
<dbReference type="GO" id="GO:0042956">
    <property type="term" value="P:maltodextrin transmembrane transport"/>
    <property type="evidence" value="ECO:0007669"/>
    <property type="project" value="TreeGrafter"/>
</dbReference>
<dbReference type="CDD" id="cd14747">
    <property type="entry name" value="PBP2_MalE"/>
    <property type="match status" value="1"/>
</dbReference>